<feature type="transmembrane region" description="Helical" evidence="7">
    <location>
        <begin position="235"/>
        <end position="259"/>
    </location>
</feature>
<comment type="caution">
    <text evidence="8">The sequence shown here is derived from an EMBL/GenBank/DDBJ whole genome shotgun (WGS) entry which is preliminary data.</text>
</comment>
<dbReference type="AlphaFoldDB" id="T0HRP3"/>
<dbReference type="PATRIC" id="fig|1329909.3.peg.200"/>
<keyword evidence="2" id="KW-1003">Cell membrane</keyword>
<keyword evidence="5 7" id="KW-0472">Membrane</keyword>
<keyword evidence="9" id="KW-1185">Reference proteome</keyword>
<dbReference type="InterPro" id="IPR017039">
    <property type="entry name" value="Virul_fac_BrkB"/>
</dbReference>
<evidence type="ECO:0000313" key="9">
    <source>
        <dbReference type="Proteomes" id="UP000015525"/>
    </source>
</evidence>
<dbReference type="PIRSF" id="PIRSF035875">
    <property type="entry name" value="RNase_BN"/>
    <property type="match status" value="1"/>
</dbReference>
<feature type="compositionally biased region" description="Basic and acidic residues" evidence="6">
    <location>
        <begin position="1"/>
        <end position="22"/>
    </location>
</feature>
<evidence type="ECO:0000256" key="7">
    <source>
        <dbReference type="SAM" id="Phobius"/>
    </source>
</evidence>
<dbReference type="EMBL" id="ATHO01000007">
    <property type="protein sequence ID" value="EQB14783.1"/>
    <property type="molecule type" value="Genomic_DNA"/>
</dbReference>
<dbReference type="NCBIfam" id="TIGR00765">
    <property type="entry name" value="yihY_not_rbn"/>
    <property type="match status" value="1"/>
</dbReference>
<evidence type="ECO:0000256" key="5">
    <source>
        <dbReference type="ARBA" id="ARBA00023136"/>
    </source>
</evidence>
<reference evidence="8 9" key="1">
    <citation type="journal article" date="2013" name="Genome Announc.">
        <title>Draft Genome Sequence of Sphingobium quisquiliarum Strain P25T, a Novel Hexachlorocyclohexane (HCH)-Degrading Bacterium Isolated from an HCH Dumpsite.</title>
        <authorList>
            <person name="Kumar Singh A."/>
            <person name="Sangwan N."/>
            <person name="Sharma A."/>
            <person name="Gupta V."/>
            <person name="Khurana J.P."/>
            <person name="Lal R."/>
        </authorList>
    </citation>
    <scope>NUCLEOTIDE SEQUENCE [LARGE SCALE GENOMIC DNA]</scope>
    <source>
        <strain evidence="8 9">P25</strain>
    </source>
</reference>
<evidence type="ECO:0000256" key="4">
    <source>
        <dbReference type="ARBA" id="ARBA00022989"/>
    </source>
</evidence>
<keyword evidence="3 7" id="KW-0812">Transmembrane</keyword>
<feature type="transmembrane region" description="Helical" evidence="7">
    <location>
        <begin position="122"/>
        <end position="149"/>
    </location>
</feature>
<feature type="transmembrane region" description="Helical" evidence="7">
    <location>
        <begin position="201"/>
        <end position="223"/>
    </location>
</feature>
<evidence type="ECO:0000313" key="8">
    <source>
        <dbReference type="EMBL" id="EQB14783.1"/>
    </source>
</evidence>
<dbReference type="Pfam" id="PF03631">
    <property type="entry name" value="Virul_fac_BrkB"/>
    <property type="match status" value="1"/>
</dbReference>
<evidence type="ECO:0000256" key="1">
    <source>
        <dbReference type="ARBA" id="ARBA00004651"/>
    </source>
</evidence>
<protein>
    <submittedName>
        <fullName evidence="8">Uncharacterized protein</fullName>
    </submittedName>
</protein>
<comment type="subcellular location">
    <subcellularLocation>
        <location evidence="1">Cell membrane</location>
        <topology evidence="1">Multi-pass membrane protein</topology>
    </subcellularLocation>
</comment>
<feature type="transmembrane region" description="Helical" evidence="7">
    <location>
        <begin position="161"/>
        <end position="189"/>
    </location>
</feature>
<feature type="transmembrane region" description="Helical" evidence="7">
    <location>
        <begin position="51"/>
        <end position="80"/>
    </location>
</feature>
<keyword evidence="4 7" id="KW-1133">Transmembrane helix</keyword>
<feature type="transmembrane region" description="Helical" evidence="7">
    <location>
        <begin position="271"/>
        <end position="293"/>
    </location>
</feature>
<dbReference type="GO" id="GO:0005886">
    <property type="term" value="C:plasma membrane"/>
    <property type="evidence" value="ECO:0007669"/>
    <property type="project" value="UniProtKB-SubCell"/>
</dbReference>
<evidence type="ECO:0000256" key="6">
    <source>
        <dbReference type="SAM" id="MobiDB-lite"/>
    </source>
</evidence>
<evidence type="ECO:0000256" key="3">
    <source>
        <dbReference type="ARBA" id="ARBA00022692"/>
    </source>
</evidence>
<accession>T0HRP3</accession>
<organism evidence="8 9">
    <name type="scientific">Sphingobium quisquiliarum P25</name>
    <dbReference type="NCBI Taxonomy" id="1329909"/>
    <lineage>
        <taxon>Bacteria</taxon>
        <taxon>Pseudomonadati</taxon>
        <taxon>Pseudomonadota</taxon>
        <taxon>Alphaproteobacteria</taxon>
        <taxon>Sphingomonadales</taxon>
        <taxon>Sphingomonadaceae</taxon>
        <taxon>Sphingobium</taxon>
    </lineage>
</organism>
<sequence>MHADHSRTAELQKGDKMVDEGRSATSPWKMPARAWKDVLVRTWKETSRDNISLVAAGVSFYAFLALLPLLGAIVLTYGLLADPQAVTENMTAITRVMPPDAAKFIGEQLMYVVQTSGSKKGLAVFLALALALFSARNGAAAIITALNIAYEEEEKRGFLTVNLLALLITGGAVLMAVAALLSVTIFAYVEALLPSMPVIAALSKILSYLMLGCAAAAVAATLFRYGPSRRKARWVWLTPGSLFFAFGWVLLTLGFAVYVSQFGNYNATYGSLATIVILLTWIYMTSYILMFGAELNSELEHQTARDSTKGAEKPIGARGAWAADHVAKGTKTEEDGKAGINDRP</sequence>
<feature type="compositionally biased region" description="Basic and acidic residues" evidence="6">
    <location>
        <begin position="325"/>
        <end position="344"/>
    </location>
</feature>
<gene>
    <name evidence="8" type="ORF">L288_01110</name>
</gene>
<name>T0HRP3_9SPHN</name>
<dbReference type="Proteomes" id="UP000015525">
    <property type="component" value="Unassembled WGS sequence"/>
</dbReference>
<evidence type="ECO:0000256" key="2">
    <source>
        <dbReference type="ARBA" id="ARBA00022475"/>
    </source>
</evidence>
<dbReference type="PANTHER" id="PTHR30213">
    <property type="entry name" value="INNER MEMBRANE PROTEIN YHJD"/>
    <property type="match status" value="1"/>
</dbReference>
<proteinExistence type="predicted"/>
<dbReference type="PANTHER" id="PTHR30213:SF0">
    <property type="entry name" value="UPF0761 MEMBRANE PROTEIN YIHY"/>
    <property type="match status" value="1"/>
</dbReference>
<feature type="region of interest" description="Disordered" evidence="6">
    <location>
        <begin position="1"/>
        <end position="25"/>
    </location>
</feature>
<feature type="region of interest" description="Disordered" evidence="6">
    <location>
        <begin position="304"/>
        <end position="344"/>
    </location>
</feature>